<dbReference type="Pfam" id="PF01042">
    <property type="entry name" value="Ribonuc_L-PSP"/>
    <property type="match status" value="1"/>
</dbReference>
<dbReference type="PANTHER" id="PTHR43857:SF1">
    <property type="entry name" value="YJGH FAMILY PROTEIN"/>
    <property type="match status" value="1"/>
</dbReference>
<proteinExistence type="predicted"/>
<gene>
    <name evidence="1" type="ORF">GCM10022228_22190</name>
</gene>
<protein>
    <recommendedName>
        <fullName evidence="3">RidA family protein</fullName>
    </recommendedName>
</protein>
<evidence type="ECO:0000313" key="1">
    <source>
        <dbReference type="EMBL" id="GAA3910728.1"/>
    </source>
</evidence>
<keyword evidence="2" id="KW-1185">Reference proteome</keyword>
<dbReference type="PANTHER" id="PTHR43857">
    <property type="entry name" value="BLR7761 PROTEIN"/>
    <property type="match status" value="1"/>
</dbReference>
<sequence>MSQRLEKQFHPPAPWAREILSEAVTVKGPGTTVHLSGIGAEGPGEKLEIQHPGDVYAQTKLAYEKAARALSKHDAGLADVVKITAYLLDPGAVPEYLRARKEAFGDLPAPAHTLLIILGLAHPDMQVEIDVTAVTDA</sequence>
<dbReference type="SUPFAM" id="SSF55298">
    <property type="entry name" value="YjgF-like"/>
    <property type="match status" value="1"/>
</dbReference>
<evidence type="ECO:0008006" key="3">
    <source>
        <dbReference type="Google" id="ProtNLM"/>
    </source>
</evidence>
<dbReference type="Gene3D" id="3.30.1330.40">
    <property type="entry name" value="RutC-like"/>
    <property type="match status" value="1"/>
</dbReference>
<dbReference type="RefSeq" id="WP_344705010.1">
    <property type="nucleotide sequence ID" value="NZ_BAAAZT010000077.1"/>
</dbReference>
<dbReference type="Proteomes" id="UP001500133">
    <property type="component" value="Unassembled WGS sequence"/>
</dbReference>
<dbReference type="InterPro" id="IPR035959">
    <property type="entry name" value="RutC-like_sf"/>
</dbReference>
<comment type="caution">
    <text evidence="1">The sequence shown here is derived from an EMBL/GenBank/DDBJ whole genome shotgun (WGS) entry which is preliminary data.</text>
</comment>
<name>A0ABP7M0S4_9GAMM</name>
<dbReference type="InterPro" id="IPR006175">
    <property type="entry name" value="YjgF/YER057c/UK114"/>
</dbReference>
<evidence type="ECO:0000313" key="2">
    <source>
        <dbReference type="Proteomes" id="UP001500133"/>
    </source>
</evidence>
<accession>A0ABP7M0S4</accession>
<organism evidence="1 2">
    <name type="scientific">Halomonas cibimaris</name>
    <dbReference type="NCBI Taxonomy" id="657012"/>
    <lineage>
        <taxon>Bacteria</taxon>
        <taxon>Pseudomonadati</taxon>
        <taxon>Pseudomonadota</taxon>
        <taxon>Gammaproteobacteria</taxon>
        <taxon>Oceanospirillales</taxon>
        <taxon>Halomonadaceae</taxon>
        <taxon>Halomonas</taxon>
    </lineage>
</organism>
<dbReference type="EMBL" id="BAAAZT010000077">
    <property type="protein sequence ID" value="GAA3910728.1"/>
    <property type="molecule type" value="Genomic_DNA"/>
</dbReference>
<reference evidence="2" key="1">
    <citation type="journal article" date="2019" name="Int. J. Syst. Evol. Microbiol.">
        <title>The Global Catalogue of Microorganisms (GCM) 10K type strain sequencing project: providing services to taxonomists for standard genome sequencing and annotation.</title>
        <authorList>
            <consortium name="The Broad Institute Genomics Platform"/>
            <consortium name="The Broad Institute Genome Sequencing Center for Infectious Disease"/>
            <person name="Wu L."/>
            <person name="Ma J."/>
        </authorList>
    </citation>
    <scope>NUCLEOTIDE SEQUENCE [LARGE SCALE GENOMIC DNA]</scope>
    <source>
        <strain evidence="2">JCM 16914</strain>
    </source>
</reference>